<dbReference type="InterPro" id="IPR001179">
    <property type="entry name" value="PPIase_FKBP_dom"/>
</dbReference>
<dbReference type="InParanoid" id="A0A804MMH8"/>
<comment type="catalytic activity">
    <reaction evidence="1 5">
        <text>[protein]-peptidylproline (omega=180) = [protein]-peptidylproline (omega=0)</text>
        <dbReference type="Rhea" id="RHEA:16237"/>
        <dbReference type="Rhea" id="RHEA-COMP:10747"/>
        <dbReference type="Rhea" id="RHEA-COMP:10748"/>
        <dbReference type="ChEBI" id="CHEBI:83833"/>
        <dbReference type="ChEBI" id="CHEBI:83834"/>
        <dbReference type="EC" id="5.2.1.8"/>
    </reaction>
</comment>
<accession>A0A804MMH8</accession>
<proteinExistence type="predicted"/>
<evidence type="ECO:0000256" key="6">
    <source>
        <dbReference type="SAM" id="MobiDB-lite"/>
    </source>
</evidence>
<feature type="domain" description="PPIase FKBP-type" evidence="7">
    <location>
        <begin position="35"/>
        <end position="128"/>
    </location>
</feature>
<reference evidence="8" key="2">
    <citation type="submission" date="2019-07" db="EMBL/GenBank/DDBJ databases">
        <authorList>
            <person name="Seetharam A."/>
            <person name="Woodhouse M."/>
            <person name="Cannon E."/>
        </authorList>
    </citation>
    <scope>NUCLEOTIDE SEQUENCE [LARGE SCALE GENOMIC DNA]</scope>
    <source>
        <strain evidence="8">cv. B73</strain>
    </source>
</reference>
<evidence type="ECO:0000256" key="3">
    <source>
        <dbReference type="ARBA" id="ARBA00023110"/>
    </source>
</evidence>
<dbReference type="Pfam" id="PF00254">
    <property type="entry name" value="FKBP_C"/>
    <property type="match status" value="1"/>
</dbReference>
<dbReference type="Gene3D" id="3.10.50.40">
    <property type="match status" value="1"/>
</dbReference>
<dbReference type="SUPFAM" id="SSF54534">
    <property type="entry name" value="FKBP-like"/>
    <property type="match status" value="1"/>
</dbReference>
<dbReference type="EnsemblPlants" id="Zm00001eb097570_T001">
    <property type="protein sequence ID" value="Zm00001eb097570_P001"/>
    <property type="gene ID" value="Zm00001eb097570"/>
</dbReference>
<reference evidence="9" key="1">
    <citation type="submission" date="2015-12" db="EMBL/GenBank/DDBJ databases">
        <title>Update maize B73 reference genome by single molecule sequencing technologies.</title>
        <authorList>
            <consortium name="Maize Genome Sequencing Project"/>
            <person name="Ware D."/>
        </authorList>
    </citation>
    <scope>NUCLEOTIDE SEQUENCE [LARGE SCALE GENOMIC DNA]</scope>
    <source>
        <strain evidence="9">cv. B73</strain>
    </source>
</reference>
<evidence type="ECO:0000256" key="5">
    <source>
        <dbReference type="PROSITE-ProRule" id="PRU00277"/>
    </source>
</evidence>
<feature type="compositionally biased region" description="Basic residues" evidence="6">
    <location>
        <begin position="1"/>
        <end position="10"/>
    </location>
</feature>
<sequence length="128" mass="13960">MKPVVKRNAPKRFDSVDDDPPVKKPVVTCSAPLIVDSGSDENDNVPISVTLGKKDDAKVYIKYVGMLKDGKIIESNVSEKPYKFKLGMRVGEKRKLTVPPSMLSGGKSVGEVPANSSVIYEIELVKVK</sequence>
<keyword evidence="9" id="KW-1185">Reference proteome</keyword>
<evidence type="ECO:0000313" key="8">
    <source>
        <dbReference type="EnsemblPlants" id="Zm00001eb097570_P001"/>
    </source>
</evidence>
<evidence type="ECO:0000259" key="7">
    <source>
        <dbReference type="PROSITE" id="PS50059"/>
    </source>
</evidence>
<dbReference type="InterPro" id="IPR046357">
    <property type="entry name" value="PPIase_dom_sf"/>
</dbReference>
<dbReference type="PANTHER" id="PTHR43811">
    <property type="entry name" value="FKBP-TYPE PEPTIDYL-PROLYL CIS-TRANS ISOMERASE FKPA"/>
    <property type="match status" value="1"/>
</dbReference>
<name>A0A804MMH8_MAIZE</name>
<evidence type="ECO:0000256" key="4">
    <source>
        <dbReference type="ARBA" id="ARBA00023235"/>
    </source>
</evidence>
<dbReference type="EC" id="5.2.1.8" evidence="2 5"/>
<reference evidence="8" key="3">
    <citation type="submission" date="2021-05" db="UniProtKB">
        <authorList>
            <consortium name="EnsemblPlants"/>
        </authorList>
    </citation>
    <scope>IDENTIFICATION</scope>
    <source>
        <strain evidence="8">cv. B73</strain>
    </source>
</reference>
<dbReference type="PROSITE" id="PS50059">
    <property type="entry name" value="FKBP_PPIASE"/>
    <property type="match status" value="1"/>
</dbReference>
<dbReference type="Proteomes" id="UP000007305">
    <property type="component" value="Chromosome 2"/>
</dbReference>
<dbReference type="AlphaFoldDB" id="A0A804MMH8"/>
<organism evidence="8 9">
    <name type="scientific">Zea mays</name>
    <name type="common">Maize</name>
    <dbReference type="NCBI Taxonomy" id="4577"/>
    <lineage>
        <taxon>Eukaryota</taxon>
        <taxon>Viridiplantae</taxon>
        <taxon>Streptophyta</taxon>
        <taxon>Embryophyta</taxon>
        <taxon>Tracheophyta</taxon>
        <taxon>Spermatophyta</taxon>
        <taxon>Magnoliopsida</taxon>
        <taxon>Liliopsida</taxon>
        <taxon>Poales</taxon>
        <taxon>Poaceae</taxon>
        <taxon>PACMAD clade</taxon>
        <taxon>Panicoideae</taxon>
        <taxon>Andropogonodae</taxon>
        <taxon>Andropogoneae</taxon>
        <taxon>Tripsacinae</taxon>
        <taxon>Zea</taxon>
    </lineage>
</organism>
<protein>
    <recommendedName>
        <fullName evidence="2 5">peptidylprolyl isomerase</fullName>
        <ecNumber evidence="2 5">5.2.1.8</ecNumber>
    </recommendedName>
</protein>
<dbReference type="Gramene" id="Zm00001eb097570_T001">
    <property type="protein sequence ID" value="Zm00001eb097570_P001"/>
    <property type="gene ID" value="Zm00001eb097570"/>
</dbReference>
<dbReference type="GO" id="GO:0003755">
    <property type="term" value="F:peptidyl-prolyl cis-trans isomerase activity"/>
    <property type="evidence" value="ECO:0007669"/>
    <property type="project" value="UniProtKB-KW"/>
</dbReference>
<feature type="region of interest" description="Disordered" evidence="6">
    <location>
        <begin position="1"/>
        <end position="21"/>
    </location>
</feature>
<keyword evidence="3 5" id="KW-0697">Rotamase</keyword>
<evidence type="ECO:0000256" key="1">
    <source>
        <dbReference type="ARBA" id="ARBA00000971"/>
    </source>
</evidence>
<evidence type="ECO:0000256" key="2">
    <source>
        <dbReference type="ARBA" id="ARBA00013194"/>
    </source>
</evidence>
<dbReference type="PANTHER" id="PTHR43811:SF48">
    <property type="entry name" value="PEPTIDYL-PROLYL CIS-TRANS ISOMERASE FKBP43"/>
    <property type="match status" value="1"/>
</dbReference>
<keyword evidence="4 5" id="KW-0413">Isomerase</keyword>
<evidence type="ECO:0000313" key="9">
    <source>
        <dbReference type="Proteomes" id="UP000007305"/>
    </source>
</evidence>